<dbReference type="InterPro" id="IPR000668">
    <property type="entry name" value="Peptidase_C1A_C"/>
</dbReference>
<evidence type="ECO:0000256" key="1">
    <source>
        <dbReference type="ARBA" id="ARBA00008455"/>
    </source>
</evidence>
<dbReference type="SMART" id="SM00645">
    <property type="entry name" value="Pept_C1"/>
    <property type="match status" value="1"/>
</dbReference>
<keyword evidence="3" id="KW-1015">Disulfide bond</keyword>
<dbReference type="MEROPS" id="C01.A58"/>
<dbReference type="GO" id="GO:0006508">
    <property type="term" value="P:proteolysis"/>
    <property type="evidence" value="ECO:0007669"/>
    <property type="project" value="InterPro"/>
</dbReference>
<evidence type="ECO:0000256" key="2">
    <source>
        <dbReference type="ARBA" id="ARBA00023145"/>
    </source>
</evidence>
<keyword evidence="2" id="KW-0865">Zymogen</keyword>
<dbReference type="AlphaFoldDB" id="Q86GS9"/>
<keyword evidence="4" id="KW-0732">Signal</keyword>
<evidence type="ECO:0000256" key="3">
    <source>
        <dbReference type="ARBA" id="ARBA00023157"/>
    </source>
</evidence>
<accession>Q86GS9</accession>
<dbReference type="Gene3D" id="3.90.70.10">
    <property type="entry name" value="Cysteine proteinases"/>
    <property type="match status" value="1"/>
</dbReference>
<reference evidence="6" key="1">
    <citation type="journal article" date="2003" name="Eukaryot. Cell">
        <title>Cysteine proteases and cell differentiation: excystment of the ciliated protist Sterkiella histriomuscorum.</title>
        <authorList>
            <person name="Villalobo E."/>
            <person name="Moch C."/>
            <person name="Fryd-Versavel G."/>
            <person name="Fleury-Aubusson A."/>
            <person name="Morin L."/>
        </authorList>
    </citation>
    <scope>NUCLEOTIDE SEQUENCE</scope>
</reference>
<dbReference type="InterPro" id="IPR000169">
    <property type="entry name" value="Pept_cys_AS"/>
</dbReference>
<dbReference type="InterPro" id="IPR038765">
    <property type="entry name" value="Papain-like_cys_pep_sf"/>
</dbReference>
<comment type="similarity">
    <text evidence="1">Belongs to the peptidase C1 family.</text>
</comment>
<dbReference type="InterPro" id="IPR025660">
    <property type="entry name" value="Pept_his_AS"/>
</dbReference>
<evidence type="ECO:0000313" key="6">
    <source>
        <dbReference type="EMBL" id="AAO61484.1"/>
    </source>
</evidence>
<dbReference type="PROSITE" id="PS00139">
    <property type="entry name" value="THIOL_PROTEASE_CYS"/>
    <property type="match status" value="1"/>
</dbReference>
<dbReference type="PROSITE" id="PS00640">
    <property type="entry name" value="THIOL_PROTEASE_ASN"/>
    <property type="match status" value="1"/>
</dbReference>
<dbReference type="EMBL" id="AY204512">
    <property type="protein sequence ID" value="AAO61484.1"/>
    <property type="molecule type" value="Genomic_DNA"/>
</dbReference>
<dbReference type="PANTHER" id="PTHR12411">
    <property type="entry name" value="CYSTEINE PROTEASE FAMILY C1-RELATED"/>
    <property type="match status" value="1"/>
</dbReference>
<dbReference type="InterPro" id="IPR013128">
    <property type="entry name" value="Peptidase_C1A"/>
</dbReference>
<dbReference type="PROSITE" id="PS00639">
    <property type="entry name" value="THIOL_PROTEASE_HIS"/>
    <property type="match status" value="1"/>
</dbReference>
<sequence>MFKLVIIGTIVAVAVATHPINEEMVAHIKAKTSLWQPHETTTNPFNNMTKEQLLAKCGTYIVPANKEYPGSKIMTVPENFDARQQWGSKIHAIRDQQQCGSCWAFGATEAFSDRFAINGKDVILSPEDLVSCDTNDYGCNGGYMDVAWEYLADHGAATDSCFPYSAGSGFAPACSDKCADGSAMQRFKCAPNSVRQSKGVAQIQSEIVSHGPVEGAFTVYTDFFNYQSGVYTPTTTDVAGGHAIKILGYGVENGTPYWLCANSWGPAWGMSGFFKIKQGECGIEDQVFSCDPQL</sequence>
<protein>
    <submittedName>
        <fullName evidence="6">Cathepsin B</fullName>
    </submittedName>
</protein>
<dbReference type="InterPro" id="IPR025661">
    <property type="entry name" value="Pept_asp_AS"/>
</dbReference>
<dbReference type="PRINTS" id="PR00705">
    <property type="entry name" value="PAPAIN"/>
</dbReference>
<evidence type="ECO:0000256" key="4">
    <source>
        <dbReference type="SAM" id="SignalP"/>
    </source>
</evidence>
<feature type="domain" description="Peptidase C1A papain C-terminal" evidence="5">
    <location>
        <begin position="76"/>
        <end position="291"/>
    </location>
</feature>
<proteinExistence type="inferred from homology"/>
<feature type="signal peptide" evidence="4">
    <location>
        <begin position="1"/>
        <end position="16"/>
    </location>
</feature>
<organism evidence="6">
    <name type="scientific">Oxytricha trifallax</name>
    <name type="common">Sterkiella histriomuscorum</name>
    <dbReference type="NCBI Taxonomy" id="94289"/>
    <lineage>
        <taxon>Eukaryota</taxon>
        <taxon>Sar</taxon>
        <taxon>Alveolata</taxon>
        <taxon>Ciliophora</taxon>
        <taxon>Intramacronucleata</taxon>
        <taxon>Spirotrichea</taxon>
        <taxon>Stichotrichia</taxon>
        <taxon>Sporadotrichida</taxon>
        <taxon>Oxytrichidae</taxon>
        <taxon>Stylonychinae</taxon>
        <taxon>Sterkiella</taxon>
    </lineage>
</organism>
<dbReference type="SUPFAM" id="SSF54001">
    <property type="entry name" value="Cysteine proteinases"/>
    <property type="match status" value="1"/>
</dbReference>
<name>Q86GS9_OXYTR</name>
<dbReference type="GO" id="GO:0008234">
    <property type="term" value="F:cysteine-type peptidase activity"/>
    <property type="evidence" value="ECO:0007669"/>
    <property type="project" value="InterPro"/>
</dbReference>
<dbReference type="Pfam" id="PF00112">
    <property type="entry name" value="Peptidase_C1"/>
    <property type="match status" value="1"/>
</dbReference>
<dbReference type="CDD" id="cd02620">
    <property type="entry name" value="Peptidase_C1A_CathepsinB"/>
    <property type="match status" value="1"/>
</dbReference>
<evidence type="ECO:0000259" key="5">
    <source>
        <dbReference type="SMART" id="SM00645"/>
    </source>
</evidence>
<feature type="chain" id="PRO_5018605924" evidence="4">
    <location>
        <begin position="17"/>
        <end position="294"/>
    </location>
</feature>